<evidence type="ECO:0000313" key="2">
    <source>
        <dbReference type="Proteomes" id="UP000046392"/>
    </source>
</evidence>
<evidence type="ECO:0000259" key="1">
    <source>
        <dbReference type="PROSITE" id="PS50181"/>
    </source>
</evidence>
<dbReference type="InterPro" id="IPR001810">
    <property type="entry name" value="F-box_dom"/>
</dbReference>
<sequence>MDLDLLSLPPEILAKIFSNIPWDKLINIKLTSRKFNYVTDKYLKDMQKPKLHKIIFENDGTDRSRVAYTIIKTGMNLSLDDVSDEKEFFFSSSKPGQLHSFLQKVDLTSLNIVDIVLANDTRVIGIFSDYFCNTNIMEHVGVAVNGSEENIGDTLSFLQKVQNVKSLGLQFFFGYQSILRDLIVPVRNSLEVLDIFENEQTLFVNSRMMGYIIENNPDLYKYNLSLSSFETYKMVIEKIVNEEMSRRNSGCFHKSIYLQLVLFCEDTLSELLSYFYSEEFPYNETTMRDERIFYYGKLECPVCGEIDSIEIS</sequence>
<accession>A0A0N5BYS2</accession>
<feature type="domain" description="F-box" evidence="1">
    <location>
        <begin position="2"/>
        <end position="46"/>
    </location>
</feature>
<dbReference type="PROSITE" id="PS50181">
    <property type="entry name" value="FBOX"/>
    <property type="match status" value="1"/>
</dbReference>
<dbReference type="InterPro" id="IPR036047">
    <property type="entry name" value="F-box-like_dom_sf"/>
</dbReference>
<organism evidence="2 3">
    <name type="scientific">Strongyloides papillosus</name>
    <name type="common">Intestinal threadworm</name>
    <dbReference type="NCBI Taxonomy" id="174720"/>
    <lineage>
        <taxon>Eukaryota</taxon>
        <taxon>Metazoa</taxon>
        <taxon>Ecdysozoa</taxon>
        <taxon>Nematoda</taxon>
        <taxon>Chromadorea</taxon>
        <taxon>Rhabditida</taxon>
        <taxon>Tylenchina</taxon>
        <taxon>Panagrolaimomorpha</taxon>
        <taxon>Strongyloidoidea</taxon>
        <taxon>Strongyloididae</taxon>
        <taxon>Strongyloides</taxon>
    </lineage>
</organism>
<protein>
    <submittedName>
        <fullName evidence="3">F-box domain-containing protein</fullName>
    </submittedName>
</protein>
<reference evidence="3" key="1">
    <citation type="submission" date="2017-02" db="UniProtKB">
        <authorList>
            <consortium name="WormBaseParasite"/>
        </authorList>
    </citation>
    <scope>IDENTIFICATION</scope>
</reference>
<proteinExistence type="predicted"/>
<evidence type="ECO:0000313" key="3">
    <source>
        <dbReference type="WBParaSite" id="SPAL_0001092100.1"/>
    </source>
</evidence>
<dbReference type="Proteomes" id="UP000046392">
    <property type="component" value="Unplaced"/>
</dbReference>
<dbReference type="Pfam" id="PF12937">
    <property type="entry name" value="F-box-like"/>
    <property type="match status" value="1"/>
</dbReference>
<dbReference type="AlphaFoldDB" id="A0A0N5BYS2"/>
<name>A0A0N5BYS2_STREA</name>
<dbReference type="SUPFAM" id="SSF81383">
    <property type="entry name" value="F-box domain"/>
    <property type="match status" value="1"/>
</dbReference>
<keyword evidence="2" id="KW-1185">Reference proteome</keyword>
<dbReference type="WBParaSite" id="SPAL_0001092100.1">
    <property type="protein sequence ID" value="SPAL_0001092100.1"/>
    <property type="gene ID" value="SPAL_0001092100"/>
</dbReference>